<evidence type="ECO:0000313" key="2">
    <source>
        <dbReference type="EMBL" id="KAH7024547.1"/>
    </source>
</evidence>
<dbReference type="GeneID" id="70178229"/>
<dbReference type="RefSeq" id="XP_046008095.1">
    <property type="nucleotide sequence ID" value="XM_046148683.1"/>
</dbReference>
<accession>A0A9P8Y0F5</accession>
<name>A0A9P8Y0F5_9PEZI</name>
<evidence type="ECO:0000313" key="3">
    <source>
        <dbReference type="Proteomes" id="UP000756346"/>
    </source>
</evidence>
<keyword evidence="3" id="KW-1185">Reference proteome</keyword>
<feature type="region of interest" description="Disordered" evidence="1">
    <location>
        <begin position="96"/>
        <end position="148"/>
    </location>
</feature>
<reference evidence="2" key="1">
    <citation type="journal article" date="2021" name="Nat. Commun.">
        <title>Genetic determinants of endophytism in the Arabidopsis root mycobiome.</title>
        <authorList>
            <person name="Mesny F."/>
            <person name="Miyauchi S."/>
            <person name="Thiergart T."/>
            <person name="Pickel B."/>
            <person name="Atanasova L."/>
            <person name="Karlsson M."/>
            <person name="Huettel B."/>
            <person name="Barry K.W."/>
            <person name="Haridas S."/>
            <person name="Chen C."/>
            <person name="Bauer D."/>
            <person name="Andreopoulos W."/>
            <person name="Pangilinan J."/>
            <person name="LaButti K."/>
            <person name="Riley R."/>
            <person name="Lipzen A."/>
            <person name="Clum A."/>
            <person name="Drula E."/>
            <person name="Henrissat B."/>
            <person name="Kohler A."/>
            <person name="Grigoriev I.V."/>
            <person name="Martin F.M."/>
            <person name="Hacquard S."/>
        </authorList>
    </citation>
    <scope>NUCLEOTIDE SEQUENCE</scope>
    <source>
        <strain evidence="2">MPI-CAGE-CH-0230</strain>
    </source>
</reference>
<protein>
    <submittedName>
        <fullName evidence="2">Uncharacterized protein</fullName>
    </submittedName>
</protein>
<feature type="region of interest" description="Disordered" evidence="1">
    <location>
        <begin position="177"/>
        <end position="201"/>
    </location>
</feature>
<evidence type="ECO:0000256" key="1">
    <source>
        <dbReference type="SAM" id="MobiDB-lite"/>
    </source>
</evidence>
<comment type="caution">
    <text evidence="2">The sequence shown here is derived from an EMBL/GenBank/DDBJ whole genome shotgun (WGS) entry which is preliminary data.</text>
</comment>
<organism evidence="2 3">
    <name type="scientific">Microdochium trichocladiopsis</name>
    <dbReference type="NCBI Taxonomy" id="1682393"/>
    <lineage>
        <taxon>Eukaryota</taxon>
        <taxon>Fungi</taxon>
        <taxon>Dikarya</taxon>
        <taxon>Ascomycota</taxon>
        <taxon>Pezizomycotina</taxon>
        <taxon>Sordariomycetes</taxon>
        <taxon>Xylariomycetidae</taxon>
        <taxon>Xylariales</taxon>
        <taxon>Microdochiaceae</taxon>
        <taxon>Microdochium</taxon>
    </lineage>
</organism>
<feature type="compositionally biased region" description="Low complexity" evidence="1">
    <location>
        <begin position="132"/>
        <end position="148"/>
    </location>
</feature>
<dbReference type="Proteomes" id="UP000756346">
    <property type="component" value="Unassembled WGS sequence"/>
</dbReference>
<gene>
    <name evidence="2" type="ORF">B0I36DRAFT_162856</name>
</gene>
<dbReference type="EMBL" id="JAGTJQ010000009">
    <property type="protein sequence ID" value="KAH7024547.1"/>
    <property type="molecule type" value="Genomic_DNA"/>
</dbReference>
<dbReference type="AlphaFoldDB" id="A0A9P8Y0F5"/>
<sequence length="201" mass="20893">MCRAHPRRHPCSHTSVHWLYCPRAHFDVRRGRVSGPCNSQTQAAMQSVGTRCTLQHCAFGDLGGGWHCCQCGQGPNSFGWCTAPAPRDSVLADGVWGQQQQDEDWASTATTSTAGGGGGSAGGSSADDDDVSGAAGPSSSSSSGAGVTGWPYAETYPNLCGHMCCASCTPLDGEISATATTTSSSRRSKRSRKDKSGSTRR</sequence>
<proteinExistence type="predicted"/>
<dbReference type="OrthoDB" id="4629699at2759"/>